<keyword evidence="3" id="KW-0472">Membrane</keyword>
<dbReference type="Pfam" id="PF00432">
    <property type="entry name" value="Prenyltrans"/>
    <property type="match status" value="1"/>
</dbReference>
<name>A0ABS8EUE7_9FIRM</name>
<evidence type="ECO:0000256" key="1">
    <source>
        <dbReference type="ARBA" id="ARBA00022737"/>
    </source>
</evidence>
<keyword evidence="3" id="KW-0812">Transmembrane</keyword>
<dbReference type="EMBL" id="JAJEQE010000014">
    <property type="protein sequence ID" value="MCC2148785.1"/>
    <property type="molecule type" value="Genomic_DNA"/>
</dbReference>
<evidence type="ECO:0000256" key="3">
    <source>
        <dbReference type="SAM" id="Phobius"/>
    </source>
</evidence>
<dbReference type="CDD" id="cd00688">
    <property type="entry name" value="ISOPREN_C2_like"/>
    <property type="match status" value="1"/>
</dbReference>
<sequence length="451" mass="48820">MVMKKGNDQKQNAEKRKNRMTALLMALILCVGMVSGTNKEVRAQSASQNSETQTASESDVTTENTANIAENTTKSAATVTHYEYTTEEVKETIQGIFEWAKSLTNADELIDKTFLEGADTSLNDWFAFAAARSGYKEDYKSYRKAMETAIAKKYGTKKEKLGKATEYQRAALVIAALGGDPQAVSDMAGEKTINLIADGTYNRGKTEPLDTQGTNALIWALIALDSGDYEVPEDAYQSREEILAELLKAQESDGGFSLSAGSGQMDVDITAMALTALAPYYEENSEAKAAADLALSWISEHQESDGGFCSSMDTGTESSESCAQVLTALCSLGIDPQSDSRFIKNGNTVLDNLMSFRQEDGGFVHAYVYDASNPASIPDESDFLAGGQAAYALTAFCRYKNNMKNLFNLRPEKASLLSKNGSAMPVMVIAVVIAVIAAAVVLMLKRRNKKE</sequence>
<keyword evidence="6" id="KW-1185">Reference proteome</keyword>
<protein>
    <submittedName>
        <fullName evidence="5">Terpene cyclase/mutase family protein</fullName>
    </submittedName>
</protein>
<proteinExistence type="predicted"/>
<dbReference type="Proteomes" id="UP001299235">
    <property type="component" value="Unassembled WGS sequence"/>
</dbReference>
<reference evidence="5 6" key="1">
    <citation type="submission" date="2021-10" db="EMBL/GenBank/DDBJ databases">
        <title>Anaerobic single-cell dispensing facilitates the cultivation of human gut bacteria.</title>
        <authorList>
            <person name="Afrizal A."/>
        </authorList>
    </citation>
    <scope>NUCLEOTIDE SEQUENCE [LARGE SCALE GENOMIC DNA]</scope>
    <source>
        <strain evidence="5 6">CLA-AA-H246</strain>
    </source>
</reference>
<organism evidence="5 6">
    <name type="scientific">Hominisplanchenecus faecis</name>
    <dbReference type="NCBI Taxonomy" id="2885351"/>
    <lineage>
        <taxon>Bacteria</taxon>
        <taxon>Bacillati</taxon>
        <taxon>Bacillota</taxon>
        <taxon>Clostridia</taxon>
        <taxon>Lachnospirales</taxon>
        <taxon>Lachnospiraceae</taxon>
        <taxon>Hominisplanchenecus</taxon>
    </lineage>
</organism>
<dbReference type="RefSeq" id="WP_248835104.1">
    <property type="nucleotide sequence ID" value="NZ_JAJEQE010000014.1"/>
</dbReference>
<evidence type="ECO:0000256" key="2">
    <source>
        <dbReference type="SAM" id="MobiDB-lite"/>
    </source>
</evidence>
<comment type="caution">
    <text evidence="5">The sequence shown here is derived from an EMBL/GenBank/DDBJ whole genome shotgun (WGS) entry which is preliminary data.</text>
</comment>
<feature type="compositionally biased region" description="Polar residues" evidence="2">
    <location>
        <begin position="44"/>
        <end position="59"/>
    </location>
</feature>
<dbReference type="SUPFAM" id="SSF48239">
    <property type="entry name" value="Terpenoid cyclases/Protein prenyltransferases"/>
    <property type="match status" value="1"/>
</dbReference>
<evidence type="ECO:0000259" key="4">
    <source>
        <dbReference type="Pfam" id="PF00432"/>
    </source>
</evidence>
<feature type="domain" description="Prenyltransferase alpha-alpha toroid" evidence="4">
    <location>
        <begin position="291"/>
        <end position="366"/>
    </location>
</feature>
<dbReference type="InterPro" id="IPR001330">
    <property type="entry name" value="Prenyltrans"/>
</dbReference>
<dbReference type="Gene3D" id="1.50.10.20">
    <property type="match status" value="1"/>
</dbReference>
<keyword evidence="1" id="KW-0677">Repeat</keyword>
<keyword evidence="3" id="KW-1133">Transmembrane helix</keyword>
<dbReference type="InterPro" id="IPR008930">
    <property type="entry name" value="Terpenoid_cyclase/PrenylTrfase"/>
</dbReference>
<feature type="region of interest" description="Disordered" evidence="2">
    <location>
        <begin position="42"/>
        <end position="66"/>
    </location>
</feature>
<gene>
    <name evidence="5" type="ORF">LKD42_05905</name>
</gene>
<accession>A0ABS8EUE7</accession>
<feature type="transmembrane region" description="Helical" evidence="3">
    <location>
        <begin position="423"/>
        <end position="444"/>
    </location>
</feature>
<evidence type="ECO:0000313" key="5">
    <source>
        <dbReference type="EMBL" id="MCC2148785.1"/>
    </source>
</evidence>
<evidence type="ECO:0000313" key="6">
    <source>
        <dbReference type="Proteomes" id="UP001299235"/>
    </source>
</evidence>